<dbReference type="Pfam" id="PF12686">
    <property type="entry name" value="DUF3800"/>
    <property type="match status" value="1"/>
</dbReference>
<gene>
    <name evidence="1" type="ORF">EDC52_10574</name>
</gene>
<organism evidence="1 2">
    <name type="scientific">Biostraticola tofi</name>
    <dbReference type="NCBI Taxonomy" id="466109"/>
    <lineage>
        <taxon>Bacteria</taxon>
        <taxon>Pseudomonadati</taxon>
        <taxon>Pseudomonadota</taxon>
        <taxon>Gammaproteobacteria</taxon>
        <taxon>Enterobacterales</taxon>
        <taxon>Bruguierivoracaceae</taxon>
        <taxon>Biostraticola</taxon>
    </lineage>
</organism>
<dbReference type="InterPro" id="IPR024524">
    <property type="entry name" value="DUF3800"/>
</dbReference>
<comment type="caution">
    <text evidence="1">The sequence shown here is derived from an EMBL/GenBank/DDBJ whole genome shotgun (WGS) entry which is preliminary data.</text>
</comment>
<keyword evidence="2" id="KW-1185">Reference proteome</keyword>
<dbReference type="AlphaFoldDB" id="A0A4R3YST2"/>
<dbReference type="EMBL" id="SMCR01000005">
    <property type="protein sequence ID" value="TCV95472.1"/>
    <property type="molecule type" value="Genomic_DNA"/>
</dbReference>
<protein>
    <submittedName>
        <fullName evidence="1">Uncharacterized protein DUF3800</fullName>
    </submittedName>
</protein>
<proteinExistence type="predicted"/>
<name>A0A4R3YST2_9GAMM</name>
<reference evidence="1 2" key="1">
    <citation type="submission" date="2019-03" db="EMBL/GenBank/DDBJ databases">
        <title>Genomic Encyclopedia of Type Strains, Phase IV (KMG-IV): sequencing the most valuable type-strain genomes for metagenomic binning, comparative biology and taxonomic classification.</title>
        <authorList>
            <person name="Goeker M."/>
        </authorList>
    </citation>
    <scope>NUCLEOTIDE SEQUENCE [LARGE SCALE GENOMIC DNA]</scope>
    <source>
        <strain evidence="1 2">DSM 19580</strain>
    </source>
</reference>
<evidence type="ECO:0000313" key="1">
    <source>
        <dbReference type="EMBL" id="TCV95472.1"/>
    </source>
</evidence>
<evidence type="ECO:0000313" key="2">
    <source>
        <dbReference type="Proteomes" id="UP000295719"/>
    </source>
</evidence>
<dbReference type="RefSeq" id="WP_230468030.1">
    <property type="nucleotide sequence ID" value="NZ_SMCR01000005.1"/>
</dbReference>
<sequence>MNAKTYNVFCDESCHLLNDHHEVMVLGAVWCPDAITKKIGRDIRGIKVSHGLSPDFEIKWTKVSRGKIDFYLEVIDYFFSNPALCFRAVVVPNKSRLDHQRFKQDHNVFYYKMFFYVLNNIIENQNLYRIYIDIKDTLGIEKIEKLRSVLHNARYDFNRESIERIQHIRSHEVQQLQITDLIIGALGYLHRGLTENKGKMQIIERIRQNTHRDLLRSTLPTERKFNVFVWESR</sequence>
<accession>A0A4R3YST2</accession>
<dbReference type="Proteomes" id="UP000295719">
    <property type="component" value="Unassembled WGS sequence"/>
</dbReference>